<dbReference type="Proteomes" id="UP000186955">
    <property type="component" value="Unassembled WGS sequence"/>
</dbReference>
<comment type="caution">
    <text evidence="1">The sequence shown here is derived from an EMBL/GenBank/DDBJ whole genome shotgun (WGS) entry which is preliminary data.</text>
</comment>
<evidence type="ECO:0000313" key="1">
    <source>
        <dbReference type="EMBL" id="OKO98966.1"/>
    </source>
</evidence>
<reference evidence="1 2" key="1">
    <citation type="submission" date="2016-10" db="EMBL/GenBank/DDBJ databases">
        <title>Genome sequence of the ascomycete fungus Penicillium subrubescens.</title>
        <authorList>
            <person name="De Vries R.P."/>
            <person name="Peng M."/>
            <person name="Dilokpimol A."/>
            <person name="Hilden K."/>
            <person name="Makela M.R."/>
            <person name="Grigoriev I."/>
            <person name="Riley R."/>
            <person name="Granchi Z."/>
        </authorList>
    </citation>
    <scope>NUCLEOTIDE SEQUENCE [LARGE SCALE GENOMIC DNA]</scope>
    <source>
        <strain evidence="1 2">CBS 132785</strain>
    </source>
</reference>
<dbReference type="AlphaFoldDB" id="A0A1Q5TFF6"/>
<gene>
    <name evidence="1" type="ORF">PENSUB_8883</name>
</gene>
<keyword evidence="2" id="KW-1185">Reference proteome</keyword>
<name>A0A1Q5TFF6_9EURO</name>
<proteinExistence type="predicted"/>
<sequence length="80" mass="9152">MAVSLDLGKLIHDSKPDGHLITNLKVARMTPEYVTRKDLENLKADIETYLGKIRFLTVHIIDILAQKIKDLQAEIRSREP</sequence>
<protein>
    <submittedName>
        <fullName evidence="1">Uncharacterized protein</fullName>
    </submittedName>
</protein>
<accession>A0A1Q5TFF6</accession>
<evidence type="ECO:0000313" key="2">
    <source>
        <dbReference type="Proteomes" id="UP000186955"/>
    </source>
</evidence>
<dbReference type="EMBL" id="MNBE01000665">
    <property type="protein sequence ID" value="OKO98966.1"/>
    <property type="molecule type" value="Genomic_DNA"/>
</dbReference>
<organism evidence="1 2">
    <name type="scientific">Penicillium subrubescens</name>
    <dbReference type="NCBI Taxonomy" id="1316194"/>
    <lineage>
        <taxon>Eukaryota</taxon>
        <taxon>Fungi</taxon>
        <taxon>Dikarya</taxon>
        <taxon>Ascomycota</taxon>
        <taxon>Pezizomycotina</taxon>
        <taxon>Eurotiomycetes</taxon>
        <taxon>Eurotiomycetidae</taxon>
        <taxon>Eurotiales</taxon>
        <taxon>Aspergillaceae</taxon>
        <taxon>Penicillium</taxon>
    </lineage>
</organism>